<keyword evidence="2" id="KW-1133">Transmembrane helix</keyword>
<protein>
    <submittedName>
        <fullName evidence="3">ATP-binding protein</fullName>
    </submittedName>
</protein>
<name>A0A6G4UA14_9ACTN</name>
<feature type="transmembrane region" description="Helical" evidence="2">
    <location>
        <begin position="64"/>
        <end position="84"/>
    </location>
</feature>
<dbReference type="Proteomes" id="UP000481583">
    <property type="component" value="Unassembled WGS sequence"/>
</dbReference>
<evidence type="ECO:0000313" key="3">
    <source>
        <dbReference type="EMBL" id="NGN68031.1"/>
    </source>
</evidence>
<proteinExistence type="predicted"/>
<keyword evidence="3" id="KW-0547">Nucleotide-binding</keyword>
<feature type="region of interest" description="Disordered" evidence="1">
    <location>
        <begin position="1"/>
        <end position="47"/>
    </location>
</feature>
<reference evidence="3 4" key="1">
    <citation type="submission" date="2020-02" db="EMBL/GenBank/DDBJ databases">
        <title>Whole-genome analyses of novel actinobacteria.</title>
        <authorList>
            <person name="Sahin N."/>
        </authorList>
    </citation>
    <scope>NUCLEOTIDE SEQUENCE [LARGE SCALE GENOMIC DNA]</scope>
    <source>
        <strain evidence="3 4">A7024</strain>
    </source>
</reference>
<sequence length="168" mass="17302">VGEAGAVQGGGGAPGGRDAAKRSDAKGADKKGADKKGAYSGEAAGGGGMPRPRWWSVVGATQNALFMLQMLCALWMVASLVGAAHLEWPILAGFALVCAGGGPLLSVSCRLAARAPARRYGQEAERRLRGAAAKCGRARVLEPIAAELLRYREVREQYVVAAGGAEQL</sequence>
<dbReference type="EMBL" id="JAAKZV010000177">
    <property type="protein sequence ID" value="NGN68031.1"/>
    <property type="molecule type" value="Genomic_DNA"/>
</dbReference>
<keyword evidence="2" id="KW-0472">Membrane</keyword>
<organism evidence="3 4">
    <name type="scientific">Streptomyces coryli</name>
    <dbReference type="NCBI Taxonomy" id="1128680"/>
    <lineage>
        <taxon>Bacteria</taxon>
        <taxon>Bacillati</taxon>
        <taxon>Actinomycetota</taxon>
        <taxon>Actinomycetes</taxon>
        <taxon>Kitasatosporales</taxon>
        <taxon>Streptomycetaceae</taxon>
        <taxon>Streptomyces</taxon>
    </lineage>
</organism>
<keyword evidence="2" id="KW-0812">Transmembrane</keyword>
<keyword evidence="3" id="KW-0067">ATP-binding</keyword>
<keyword evidence="4" id="KW-1185">Reference proteome</keyword>
<evidence type="ECO:0000313" key="4">
    <source>
        <dbReference type="Proteomes" id="UP000481583"/>
    </source>
</evidence>
<evidence type="ECO:0000256" key="1">
    <source>
        <dbReference type="SAM" id="MobiDB-lite"/>
    </source>
</evidence>
<accession>A0A6G4UA14</accession>
<dbReference type="AlphaFoldDB" id="A0A6G4UA14"/>
<feature type="transmembrane region" description="Helical" evidence="2">
    <location>
        <begin position="90"/>
        <end position="113"/>
    </location>
</feature>
<gene>
    <name evidence="3" type="ORF">G5C51_29540</name>
</gene>
<feature type="compositionally biased region" description="Basic and acidic residues" evidence="1">
    <location>
        <begin position="18"/>
        <end position="37"/>
    </location>
</feature>
<evidence type="ECO:0000256" key="2">
    <source>
        <dbReference type="SAM" id="Phobius"/>
    </source>
</evidence>
<comment type="caution">
    <text evidence="3">The sequence shown here is derived from an EMBL/GenBank/DDBJ whole genome shotgun (WGS) entry which is preliminary data.</text>
</comment>
<dbReference type="GO" id="GO:0005524">
    <property type="term" value="F:ATP binding"/>
    <property type="evidence" value="ECO:0007669"/>
    <property type="project" value="UniProtKB-KW"/>
</dbReference>
<feature type="non-terminal residue" evidence="3">
    <location>
        <position position="1"/>
    </location>
</feature>